<dbReference type="GO" id="GO:0160105">
    <property type="term" value="F:tRNA (adenine(22)-N1)-methyltransferase activity"/>
    <property type="evidence" value="ECO:0007669"/>
    <property type="project" value="InterPro"/>
</dbReference>
<dbReference type="Gene3D" id="1.10.287.1890">
    <property type="match status" value="1"/>
</dbReference>
<evidence type="ECO:0000313" key="1">
    <source>
        <dbReference type="EMBL" id="TFJ94095.1"/>
    </source>
</evidence>
<name>A0A4Y9AF97_9BACI</name>
<dbReference type="GO" id="GO:0032259">
    <property type="term" value="P:methylation"/>
    <property type="evidence" value="ECO:0007669"/>
    <property type="project" value="UniProtKB-KW"/>
</dbReference>
<dbReference type="EMBL" id="SRHY01000003">
    <property type="protein sequence ID" value="TFJ94095.1"/>
    <property type="molecule type" value="Genomic_DNA"/>
</dbReference>
<comment type="caution">
    <text evidence="1">The sequence shown here is derived from an EMBL/GenBank/DDBJ whole genome shotgun (WGS) entry which is preliminary data.</text>
</comment>
<dbReference type="SUPFAM" id="SSF53335">
    <property type="entry name" value="S-adenosyl-L-methionine-dependent methyltransferases"/>
    <property type="match status" value="1"/>
</dbReference>
<dbReference type="RefSeq" id="WP_135108895.1">
    <property type="nucleotide sequence ID" value="NZ_SRHY01000003.1"/>
</dbReference>
<proteinExistence type="predicted"/>
<sequence>MSNHLRLSKRLEKVASFITQGVQFADIGSDHAHLPCYVCLHDEDAYAIAGEVNEGPFRSARENISRHGLSDRVDVRLGDGLQVLQNGEVALIVIAGMGGSLIKTILDEGKDRLSNVEKIIAQPNIGEHNVRRWLYSHGYEVTNEVMVAENGHIYEIIVGDKRADGQKLTEKQLLFGPHLLNQKPKLFYQKWTHEYDNRKRTVEQMKNAKSPDDKKIAAFTEELTWIGEVLGNDNDCS</sequence>
<evidence type="ECO:0000313" key="2">
    <source>
        <dbReference type="Proteomes" id="UP000298484"/>
    </source>
</evidence>
<dbReference type="InterPro" id="IPR006901">
    <property type="entry name" value="TrmK"/>
</dbReference>
<gene>
    <name evidence="1" type="ORF">E4U82_04580</name>
</gene>
<organism evidence="1 2">
    <name type="scientific">Lentibacillus salicampi</name>
    <dbReference type="NCBI Taxonomy" id="175306"/>
    <lineage>
        <taxon>Bacteria</taxon>
        <taxon>Bacillati</taxon>
        <taxon>Bacillota</taxon>
        <taxon>Bacilli</taxon>
        <taxon>Bacillales</taxon>
        <taxon>Bacillaceae</taxon>
        <taxon>Lentibacillus</taxon>
    </lineage>
</organism>
<dbReference type="OrthoDB" id="5881184at2"/>
<dbReference type="Gene3D" id="3.40.50.150">
    <property type="entry name" value="Vaccinia Virus protein VP39"/>
    <property type="match status" value="1"/>
</dbReference>
<dbReference type="PANTHER" id="PTHR38451:SF1">
    <property type="entry name" value="TRNA (ADENINE(22)-N(1))-METHYLTRANSFERASE"/>
    <property type="match status" value="1"/>
</dbReference>
<dbReference type="PIRSF" id="PIRSF018637">
    <property type="entry name" value="TrmK"/>
    <property type="match status" value="1"/>
</dbReference>
<keyword evidence="2" id="KW-1185">Reference proteome</keyword>
<protein>
    <submittedName>
        <fullName evidence="1">tRNA (Adenine-N(1))-methyltransferase</fullName>
    </submittedName>
</protein>
<dbReference type="PANTHER" id="PTHR38451">
    <property type="entry name" value="TRNA (ADENINE(22)-N(1))-METHYLTRANSFERASE"/>
    <property type="match status" value="1"/>
</dbReference>
<dbReference type="InterPro" id="IPR029063">
    <property type="entry name" value="SAM-dependent_MTases_sf"/>
</dbReference>
<accession>A0A4Y9AF97</accession>
<keyword evidence="1" id="KW-0489">Methyltransferase</keyword>
<dbReference type="Pfam" id="PF04816">
    <property type="entry name" value="TrmK"/>
    <property type="match status" value="1"/>
</dbReference>
<reference evidence="1 2" key="1">
    <citation type="submission" date="2019-03" db="EMBL/GenBank/DDBJ databases">
        <title>Genome sequence of Lentibacillus salicampi ATCC BAA-719.</title>
        <authorList>
            <person name="Maclea K.S."/>
            <person name="Simoes Junior M."/>
        </authorList>
    </citation>
    <scope>NUCLEOTIDE SEQUENCE [LARGE SCALE GENOMIC DNA]</scope>
    <source>
        <strain evidence="1 2">ATCC BAA-719</strain>
    </source>
</reference>
<dbReference type="Proteomes" id="UP000298484">
    <property type="component" value="Unassembled WGS sequence"/>
</dbReference>
<dbReference type="AlphaFoldDB" id="A0A4Y9AF97"/>
<keyword evidence="1" id="KW-0808">Transferase</keyword>